<dbReference type="AlphaFoldDB" id="A0A2T3J8X6"/>
<dbReference type="InterPro" id="IPR050330">
    <property type="entry name" value="Bact_OuterMem_StrucFunc"/>
</dbReference>
<evidence type="ECO:0000256" key="4">
    <source>
        <dbReference type="PROSITE-ProRule" id="PRU00473"/>
    </source>
</evidence>
<keyword evidence="7" id="KW-1185">Reference proteome</keyword>
<evidence type="ECO:0000256" key="3">
    <source>
        <dbReference type="ARBA" id="ARBA00023237"/>
    </source>
</evidence>
<keyword evidence="3" id="KW-0998">Cell outer membrane</keyword>
<comment type="caution">
    <text evidence="6">The sequence shown here is derived from an EMBL/GenBank/DDBJ whole genome shotgun (WGS) entry which is preliminary data.</text>
</comment>
<evidence type="ECO:0000259" key="5">
    <source>
        <dbReference type="PROSITE" id="PS51123"/>
    </source>
</evidence>
<reference evidence="6 7" key="1">
    <citation type="submission" date="2018-01" db="EMBL/GenBank/DDBJ databases">
        <title>Whole genome sequencing of Histamine producing bacteria.</title>
        <authorList>
            <person name="Butler K."/>
        </authorList>
    </citation>
    <scope>NUCLEOTIDE SEQUENCE [LARGE SCALE GENOMIC DNA]</scope>
    <source>
        <strain evidence="6 7">JCM 12947</strain>
    </source>
</reference>
<gene>
    <name evidence="6" type="ORF">C9J12_23345</name>
</gene>
<dbReference type="OrthoDB" id="9805832at2"/>
<dbReference type="CDD" id="cd07185">
    <property type="entry name" value="OmpA_C-like"/>
    <property type="match status" value="1"/>
</dbReference>
<dbReference type="PANTHER" id="PTHR30329">
    <property type="entry name" value="STATOR ELEMENT OF FLAGELLAR MOTOR COMPLEX"/>
    <property type="match status" value="1"/>
</dbReference>
<evidence type="ECO:0000256" key="2">
    <source>
        <dbReference type="ARBA" id="ARBA00023136"/>
    </source>
</evidence>
<dbReference type="EMBL" id="PYMJ01000033">
    <property type="protein sequence ID" value="PSU45256.1"/>
    <property type="molecule type" value="Genomic_DNA"/>
</dbReference>
<dbReference type="RefSeq" id="WP_107244907.1">
    <property type="nucleotide sequence ID" value="NZ_PYMJ01000033.1"/>
</dbReference>
<dbReference type="SUPFAM" id="SSF103088">
    <property type="entry name" value="OmpA-like"/>
    <property type="match status" value="1"/>
</dbReference>
<keyword evidence="2 4" id="KW-0472">Membrane</keyword>
<evidence type="ECO:0000313" key="6">
    <source>
        <dbReference type="EMBL" id="PSU45256.1"/>
    </source>
</evidence>
<dbReference type="Pfam" id="PF00691">
    <property type="entry name" value="OmpA"/>
    <property type="match status" value="1"/>
</dbReference>
<accession>A0A2T3J8X6</accession>
<comment type="subcellular location">
    <subcellularLocation>
        <location evidence="1">Cell outer membrane</location>
    </subcellularLocation>
</comment>
<protein>
    <recommendedName>
        <fullName evidence="5">OmpA-like domain-containing protein</fullName>
    </recommendedName>
</protein>
<dbReference type="PRINTS" id="PR01021">
    <property type="entry name" value="OMPADOMAIN"/>
</dbReference>
<dbReference type="Gene3D" id="3.30.1330.60">
    <property type="entry name" value="OmpA-like domain"/>
    <property type="match status" value="1"/>
</dbReference>
<evidence type="ECO:0000313" key="7">
    <source>
        <dbReference type="Proteomes" id="UP000240987"/>
    </source>
</evidence>
<name>A0A2T3J8X6_9GAMM</name>
<dbReference type="GO" id="GO:0009279">
    <property type="term" value="C:cell outer membrane"/>
    <property type="evidence" value="ECO:0007669"/>
    <property type="project" value="UniProtKB-SubCell"/>
</dbReference>
<proteinExistence type="predicted"/>
<dbReference type="PROSITE" id="PS51257">
    <property type="entry name" value="PROKAR_LIPOPROTEIN"/>
    <property type="match status" value="1"/>
</dbReference>
<dbReference type="InterPro" id="IPR006664">
    <property type="entry name" value="OMP_bac"/>
</dbReference>
<dbReference type="InterPro" id="IPR006665">
    <property type="entry name" value="OmpA-like"/>
</dbReference>
<sequence>MKRAVTSLLALTLFGCSVTVEEPPIAEQSQDQRDFDNDGVINARDKCADTPHSAIVDNDGCPTSVNREEENDVRVLFANDSSTIPEVFLSEIQRMADFLEVYPETYIELKGYASPVGNAEYNIGLSKRRAAKVREQLIAEGVAAQRIKTIGFGDAEPVEAESSEATNTLSRRVVARVIGSKGSLVEEWTIFTLRDN</sequence>
<feature type="domain" description="OmpA-like" evidence="5">
    <location>
        <begin position="64"/>
        <end position="181"/>
    </location>
</feature>
<evidence type="ECO:0000256" key="1">
    <source>
        <dbReference type="ARBA" id="ARBA00004442"/>
    </source>
</evidence>
<dbReference type="InterPro" id="IPR036737">
    <property type="entry name" value="OmpA-like_sf"/>
</dbReference>
<dbReference type="PANTHER" id="PTHR30329:SF21">
    <property type="entry name" value="LIPOPROTEIN YIAD-RELATED"/>
    <property type="match status" value="1"/>
</dbReference>
<organism evidence="6 7">
    <name type="scientific">Photobacterium frigidiphilum</name>
    <dbReference type="NCBI Taxonomy" id="264736"/>
    <lineage>
        <taxon>Bacteria</taxon>
        <taxon>Pseudomonadati</taxon>
        <taxon>Pseudomonadota</taxon>
        <taxon>Gammaproteobacteria</taxon>
        <taxon>Vibrionales</taxon>
        <taxon>Vibrionaceae</taxon>
        <taxon>Photobacterium</taxon>
    </lineage>
</organism>
<dbReference type="Proteomes" id="UP000240987">
    <property type="component" value="Unassembled WGS sequence"/>
</dbReference>
<dbReference type="PROSITE" id="PS51123">
    <property type="entry name" value="OMPA_2"/>
    <property type="match status" value="1"/>
</dbReference>